<organism evidence="2 3">
    <name type="scientific">Nitrosomonas ureae</name>
    <dbReference type="NCBI Taxonomy" id="44577"/>
    <lineage>
        <taxon>Bacteria</taxon>
        <taxon>Pseudomonadati</taxon>
        <taxon>Pseudomonadota</taxon>
        <taxon>Betaproteobacteria</taxon>
        <taxon>Nitrosomonadales</taxon>
        <taxon>Nitrosomonadaceae</taxon>
        <taxon>Nitrosomonas</taxon>
    </lineage>
</organism>
<sequence>MHGKNLFTLFLVIMLMIVGVFIFMLSSNCITQDPQVVATIFVGLTAVIVSIFIGIINKRSTEQQTYQLLELAAIELFRFESHNSSICSLLHKEKGVKLQNMRIKTQIEFEAYITQVLNLFEIAIKYRLQKIFPADAFASWLPWMLEICGYATFRINWKEKFKPHYTNDLIIIIDTGIKCIEENRNKSQDSIKDEFYNRVAIIFKNDMTIKNWNKREVLCE</sequence>
<name>A0A286A6A8_9PROT</name>
<dbReference type="AlphaFoldDB" id="A0A286A6A8"/>
<evidence type="ECO:0008006" key="4">
    <source>
        <dbReference type="Google" id="ProtNLM"/>
    </source>
</evidence>
<evidence type="ECO:0000313" key="3">
    <source>
        <dbReference type="Proteomes" id="UP000219335"/>
    </source>
</evidence>
<protein>
    <recommendedName>
        <fullName evidence="4">DUF4760 domain-containing protein</fullName>
    </recommendedName>
</protein>
<evidence type="ECO:0000313" key="2">
    <source>
        <dbReference type="EMBL" id="SOD17417.1"/>
    </source>
</evidence>
<feature type="transmembrane region" description="Helical" evidence="1">
    <location>
        <begin position="37"/>
        <end position="56"/>
    </location>
</feature>
<proteinExistence type="predicted"/>
<feature type="transmembrane region" description="Helical" evidence="1">
    <location>
        <begin position="6"/>
        <end position="25"/>
    </location>
</feature>
<keyword evidence="1" id="KW-1133">Transmembrane helix</keyword>
<reference evidence="2 3" key="1">
    <citation type="submission" date="2017-09" db="EMBL/GenBank/DDBJ databases">
        <authorList>
            <person name="Ehlers B."/>
            <person name="Leendertz F.H."/>
        </authorList>
    </citation>
    <scope>NUCLEOTIDE SEQUENCE [LARGE SCALE GENOMIC DNA]</scope>
    <source>
        <strain evidence="2 3">Nm42</strain>
    </source>
</reference>
<dbReference type="EMBL" id="OCMU01000001">
    <property type="protein sequence ID" value="SOD17417.1"/>
    <property type="molecule type" value="Genomic_DNA"/>
</dbReference>
<accession>A0A286A6A8</accession>
<keyword evidence="1" id="KW-0812">Transmembrane</keyword>
<gene>
    <name evidence="2" type="ORF">SAMN06297164_1186</name>
</gene>
<evidence type="ECO:0000256" key="1">
    <source>
        <dbReference type="SAM" id="Phobius"/>
    </source>
</evidence>
<keyword evidence="1" id="KW-0472">Membrane</keyword>
<dbReference type="Proteomes" id="UP000219335">
    <property type="component" value="Unassembled WGS sequence"/>
</dbReference>
<dbReference type="RefSeq" id="WP_097104342.1">
    <property type="nucleotide sequence ID" value="NZ_OCMU01000001.1"/>
</dbReference>